<name>A0A5J4NVN6_9TREM</name>
<sequence length="270" mass="29431">ALERLSEPGVELSTGVRLTDLEYADDIVILGPSTEDMQTMLNKVSDRADLHVTRFIPSKYEAILEDWGISTPNFFIRGFATKGSDSLPVVNHNSTNNNQKKSDITTSTKHSSRPTQLLTDPAISEVSSEGYGNCVMQDSDSGGPCVKTGALERLSEPGVELSTGVRLTDLEYADDIVILGPSTEDMQTMLNKVSDRADLHVTRFIPSKYEAILEDWGISTPNFFIVSNSLEAVDTFANLGSNISSTCNVADGISMRIAETQVVIVNLRHL</sequence>
<feature type="non-terminal residue" evidence="2">
    <location>
        <position position="1"/>
    </location>
</feature>
<dbReference type="PANTHER" id="PTHR47027">
    <property type="entry name" value="REVERSE TRANSCRIPTASE DOMAIN-CONTAINING PROTEIN"/>
    <property type="match status" value="1"/>
</dbReference>
<evidence type="ECO:0000313" key="2">
    <source>
        <dbReference type="EMBL" id="KAA3679260.1"/>
    </source>
</evidence>
<feature type="region of interest" description="Disordered" evidence="1">
    <location>
        <begin position="86"/>
        <end position="116"/>
    </location>
</feature>
<reference evidence="2 3" key="1">
    <citation type="journal article" date="2019" name="Gigascience">
        <title>Whole-genome sequence of the oriental lung fluke Paragonimus westermani.</title>
        <authorList>
            <person name="Oey H."/>
            <person name="Zakrzewski M."/>
            <person name="Narain K."/>
            <person name="Devi K.R."/>
            <person name="Agatsuma T."/>
            <person name="Nawaratna S."/>
            <person name="Gobert G.N."/>
            <person name="Jones M.K."/>
            <person name="Ragan M.A."/>
            <person name="McManus D.P."/>
            <person name="Krause L."/>
        </authorList>
    </citation>
    <scope>NUCLEOTIDE SEQUENCE [LARGE SCALE GENOMIC DNA]</scope>
    <source>
        <strain evidence="2 3">IND2009</strain>
    </source>
</reference>
<feature type="non-terminal residue" evidence="2">
    <location>
        <position position="270"/>
    </location>
</feature>
<feature type="compositionally biased region" description="Polar residues" evidence="1">
    <location>
        <begin position="91"/>
        <end position="116"/>
    </location>
</feature>
<organism evidence="2 3">
    <name type="scientific">Paragonimus westermani</name>
    <dbReference type="NCBI Taxonomy" id="34504"/>
    <lineage>
        <taxon>Eukaryota</taxon>
        <taxon>Metazoa</taxon>
        <taxon>Spiralia</taxon>
        <taxon>Lophotrochozoa</taxon>
        <taxon>Platyhelminthes</taxon>
        <taxon>Trematoda</taxon>
        <taxon>Digenea</taxon>
        <taxon>Plagiorchiida</taxon>
        <taxon>Troglotremata</taxon>
        <taxon>Troglotrematidae</taxon>
        <taxon>Paragonimus</taxon>
    </lineage>
</organism>
<gene>
    <name evidence="2" type="ORF">DEA37_0012484</name>
</gene>
<proteinExistence type="predicted"/>
<dbReference type="Proteomes" id="UP000324629">
    <property type="component" value="Unassembled WGS sequence"/>
</dbReference>
<accession>A0A5J4NVN6</accession>
<comment type="caution">
    <text evidence="2">The sequence shown here is derived from an EMBL/GenBank/DDBJ whole genome shotgun (WGS) entry which is preliminary data.</text>
</comment>
<evidence type="ECO:0008006" key="4">
    <source>
        <dbReference type="Google" id="ProtNLM"/>
    </source>
</evidence>
<evidence type="ECO:0000313" key="3">
    <source>
        <dbReference type="Proteomes" id="UP000324629"/>
    </source>
</evidence>
<evidence type="ECO:0000256" key="1">
    <source>
        <dbReference type="SAM" id="MobiDB-lite"/>
    </source>
</evidence>
<dbReference type="EMBL" id="QNGE01000794">
    <property type="protein sequence ID" value="KAA3679260.1"/>
    <property type="molecule type" value="Genomic_DNA"/>
</dbReference>
<protein>
    <recommendedName>
        <fullName evidence="4">Reverse transcriptase domain-containing protein</fullName>
    </recommendedName>
</protein>
<dbReference type="AlphaFoldDB" id="A0A5J4NVN6"/>
<keyword evidence="3" id="KW-1185">Reference proteome</keyword>
<dbReference type="PANTHER" id="PTHR47027:SF20">
    <property type="entry name" value="REVERSE TRANSCRIPTASE-LIKE PROTEIN WITH RNA-DIRECTED DNA POLYMERASE DOMAIN"/>
    <property type="match status" value="1"/>
</dbReference>